<accession>A0ABP0L8T1</accession>
<dbReference type="EMBL" id="CAXAMN010011559">
    <property type="protein sequence ID" value="CAK9035628.1"/>
    <property type="molecule type" value="Genomic_DNA"/>
</dbReference>
<evidence type="ECO:0000313" key="3">
    <source>
        <dbReference type="Proteomes" id="UP001642484"/>
    </source>
</evidence>
<protein>
    <submittedName>
        <fullName evidence="1">Uncharacterized protein</fullName>
    </submittedName>
</protein>
<keyword evidence="3" id="KW-1185">Reference proteome</keyword>
<name>A0ABP0L8T1_9DINO</name>
<organism evidence="1 3">
    <name type="scientific">Durusdinium trenchii</name>
    <dbReference type="NCBI Taxonomy" id="1381693"/>
    <lineage>
        <taxon>Eukaryota</taxon>
        <taxon>Sar</taxon>
        <taxon>Alveolata</taxon>
        <taxon>Dinophyceae</taxon>
        <taxon>Suessiales</taxon>
        <taxon>Symbiodiniaceae</taxon>
        <taxon>Durusdinium</taxon>
    </lineage>
</organism>
<sequence>MFGMTGLAWEPLQRLETFSGAMSITKGEWQAKRSAVPMDIELDGSGQNILDNVGFCNMLHQVLRLEPGHPEVYEINDFADRSLQPQDAEMVVHYTDGNGRARVKGGASLKASQAYPDMFFGVAP</sequence>
<dbReference type="EMBL" id="CAXAMN010011547">
    <property type="protein sequence ID" value="CAK9035505.1"/>
    <property type="molecule type" value="Genomic_DNA"/>
</dbReference>
<gene>
    <name evidence="1" type="ORF">CCMP2556_LOCUS19937</name>
    <name evidence="2" type="ORF">CCMP2556_LOCUS19985</name>
</gene>
<evidence type="ECO:0000313" key="1">
    <source>
        <dbReference type="EMBL" id="CAK9035505.1"/>
    </source>
</evidence>
<reference evidence="1 3" key="1">
    <citation type="submission" date="2024-02" db="EMBL/GenBank/DDBJ databases">
        <authorList>
            <person name="Chen Y."/>
            <person name="Shah S."/>
            <person name="Dougan E. K."/>
            <person name="Thang M."/>
            <person name="Chan C."/>
        </authorList>
    </citation>
    <scope>NUCLEOTIDE SEQUENCE [LARGE SCALE GENOMIC DNA]</scope>
</reference>
<proteinExistence type="predicted"/>
<dbReference type="Proteomes" id="UP001642484">
    <property type="component" value="Unassembled WGS sequence"/>
</dbReference>
<evidence type="ECO:0000313" key="2">
    <source>
        <dbReference type="EMBL" id="CAK9035628.1"/>
    </source>
</evidence>
<comment type="caution">
    <text evidence="1">The sequence shown here is derived from an EMBL/GenBank/DDBJ whole genome shotgun (WGS) entry which is preliminary data.</text>
</comment>